<organism evidence="2 3">
    <name type="scientific">Microdochium bolleyi</name>
    <dbReference type="NCBI Taxonomy" id="196109"/>
    <lineage>
        <taxon>Eukaryota</taxon>
        <taxon>Fungi</taxon>
        <taxon>Dikarya</taxon>
        <taxon>Ascomycota</taxon>
        <taxon>Pezizomycotina</taxon>
        <taxon>Sordariomycetes</taxon>
        <taxon>Xylariomycetidae</taxon>
        <taxon>Xylariales</taxon>
        <taxon>Microdochiaceae</taxon>
        <taxon>Microdochium</taxon>
    </lineage>
</organism>
<keyword evidence="1" id="KW-0472">Membrane</keyword>
<proteinExistence type="predicted"/>
<dbReference type="InParanoid" id="A0A136JA59"/>
<keyword evidence="3" id="KW-1185">Reference proteome</keyword>
<dbReference type="Proteomes" id="UP000070501">
    <property type="component" value="Unassembled WGS sequence"/>
</dbReference>
<evidence type="ECO:0000256" key="1">
    <source>
        <dbReference type="SAM" id="Phobius"/>
    </source>
</evidence>
<evidence type="ECO:0000313" key="2">
    <source>
        <dbReference type="EMBL" id="KXJ94025.1"/>
    </source>
</evidence>
<evidence type="ECO:0000313" key="3">
    <source>
        <dbReference type="Proteomes" id="UP000070501"/>
    </source>
</evidence>
<protein>
    <submittedName>
        <fullName evidence="2">Uncharacterized protein</fullName>
    </submittedName>
</protein>
<keyword evidence="1" id="KW-0812">Transmembrane</keyword>
<gene>
    <name evidence="2" type="ORF">Micbo1qcDRAFT_158970</name>
</gene>
<accession>A0A136JA59</accession>
<feature type="transmembrane region" description="Helical" evidence="1">
    <location>
        <begin position="23"/>
        <end position="42"/>
    </location>
</feature>
<sequence>MISKFFHDFVRCFWGLILNVNKGSWDFLGFLSLLIANIYYFIKNQHNSSLHEG</sequence>
<name>A0A136JA59_9PEZI</name>
<reference evidence="3" key="1">
    <citation type="submission" date="2016-02" db="EMBL/GenBank/DDBJ databases">
        <title>Draft genome sequence of Microdochium bolleyi, a fungal endophyte of beachgrass.</title>
        <authorList>
            <consortium name="DOE Joint Genome Institute"/>
            <person name="David A.S."/>
            <person name="May G."/>
            <person name="Haridas S."/>
            <person name="Lim J."/>
            <person name="Wang M."/>
            <person name="Labutti K."/>
            <person name="Lipzen A."/>
            <person name="Barry K."/>
            <person name="Grigoriev I.V."/>
        </authorList>
    </citation>
    <scope>NUCLEOTIDE SEQUENCE [LARGE SCALE GENOMIC DNA]</scope>
    <source>
        <strain evidence="3">J235TASD1</strain>
    </source>
</reference>
<keyword evidence="1" id="KW-1133">Transmembrane helix</keyword>
<dbReference type="EMBL" id="KQ964247">
    <property type="protein sequence ID" value="KXJ94025.1"/>
    <property type="molecule type" value="Genomic_DNA"/>
</dbReference>
<dbReference type="AlphaFoldDB" id="A0A136JA59"/>